<keyword evidence="5" id="KW-0325">Glycoprotein</keyword>
<evidence type="ECO:0000256" key="10">
    <source>
        <dbReference type="SAM" id="SignalP"/>
    </source>
</evidence>
<comment type="subcellular location">
    <subcellularLocation>
        <location evidence="1">Membrane</location>
        <topology evidence="1">Lipid-anchor</topology>
        <topology evidence="1">GPI-anchor</topology>
    </subcellularLocation>
    <subcellularLocation>
        <location evidence="2">Secreted</location>
    </subcellularLocation>
</comment>
<keyword evidence="7 9" id="KW-1015">Disulfide bond</keyword>
<dbReference type="AlphaFoldDB" id="A0A0D2FBI3"/>
<evidence type="ECO:0000256" key="9">
    <source>
        <dbReference type="PROSITE-ProRule" id="PRU01356"/>
    </source>
</evidence>
<dbReference type="GO" id="GO:0005576">
    <property type="term" value="C:extracellular region"/>
    <property type="evidence" value="ECO:0007669"/>
    <property type="project" value="UniProtKB-SubCell"/>
</dbReference>
<keyword evidence="8" id="KW-0449">Lipoprotein</keyword>
<name>A0A0D2FBI3_9EURO</name>
<evidence type="ECO:0000256" key="5">
    <source>
        <dbReference type="ARBA" id="ARBA00022622"/>
    </source>
</evidence>
<feature type="disulfide bond" evidence="9">
    <location>
        <begin position="43"/>
        <end position="50"/>
    </location>
</feature>
<evidence type="ECO:0000256" key="1">
    <source>
        <dbReference type="ARBA" id="ARBA00004589"/>
    </source>
</evidence>
<accession>A0A0D2FBI3</accession>
<feature type="chain" id="PRO_5002242002" description="CFEM domain-containing protein" evidence="10">
    <location>
        <begin position="24"/>
        <end position="237"/>
    </location>
</feature>
<comment type="similarity">
    <text evidence="3">Belongs to the RBT5 family.</text>
</comment>
<dbReference type="GeneID" id="25327882"/>
<feature type="domain" description="CFEM" evidence="11">
    <location>
        <begin position="1"/>
        <end position="110"/>
    </location>
</feature>
<dbReference type="InterPro" id="IPR008427">
    <property type="entry name" value="Extracellular_membr_CFEM_dom"/>
</dbReference>
<evidence type="ECO:0000256" key="3">
    <source>
        <dbReference type="ARBA" id="ARBA00010031"/>
    </source>
</evidence>
<feature type="signal peptide" evidence="10">
    <location>
        <begin position="1"/>
        <end position="23"/>
    </location>
</feature>
<evidence type="ECO:0000313" key="12">
    <source>
        <dbReference type="EMBL" id="KIW57424.1"/>
    </source>
</evidence>
<keyword evidence="6 10" id="KW-0732">Signal</keyword>
<reference evidence="12 13" key="1">
    <citation type="submission" date="2015-01" db="EMBL/GenBank/DDBJ databases">
        <title>The Genome Sequence of Exophiala xenobiotica CBS118157.</title>
        <authorList>
            <consortium name="The Broad Institute Genomics Platform"/>
            <person name="Cuomo C."/>
            <person name="de Hoog S."/>
            <person name="Gorbushina A."/>
            <person name="Stielow B."/>
            <person name="Teixiera M."/>
            <person name="Abouelleil A."/>
            <person name="Chapman S.B."/>
            <person name="Priest M."/>
            <person name="Young S.K."/>
            <person name="Wortman J."/>
            <person name="Nusbaum C."/>
            <person name="Birren B."/>
        </authorList>
    </citation>
    <scope>NUCLEOTIDE SEQUENCE [LARGE SCALE GENOMIC DNA]</scope>
    <source>
        <strain evidence="12 13">CBS 118157</strain>
    </source>
</reference>
<organism evidence="12 13">
    <name type="scientific">Exophiala xenobiotica</name>
    <dbReference type="NCBI Taxonomy" id="348802"/>
    <lineage>
        <taxon>Eukaryota</taxon>
        <taxon>Fungi</taxon>
        <taxon>Dikarya</taxon>
        <taxon>Ascomycota</taxon>
        <taxon>Pezizomycotina</taxon>
        <taxon>Eurotiomycetes</taxon>
        <taxon>Chaetothyriomycetidae</taxon>
        <taxon>Chaetothyriales</taxon>
        <taxon>Herpotrichiellaceae</taxon>
        <taxon>Exophiala</taxon>
    </lineage>
</organism>
<keyword evidence="13" id="KW-1185">Reference proteome</keyword>
<evidence type="ECO:0000313" key="13">
    <source>
        <dbReference type="Proteomes" id="UP000054342"/>
    </source>
</evidence>
<evidence type="ECO:0000256" key="2">
    <source>
        <dbReference type="ARBA" id="ARBA00004613"/>
    </source>
</evidence>
<dbReference type="Proteomes" id="UP000054342">
    <property type="component" value="Unassembled WGS sequence"/>
</dbReference>
<dbReference type="OrthoDB" id="4121205at2759"/>
<protein>
    <recommendedName>
        <fullName evidence="11">CFEM domain-containing protein</fullName>
    </recommendedName>
</protein>
<dbReference type="PROSITE" id="PS52012">
    <property type="entry name" value="CFEM"/>
    <property type="match status" value="1"/>
</dbReference>
<dbReference type="HOGENOM" id="CLU_1170655_0_0_1"/>
<dbReference type="RefSeq" id="XP_013318008.1">
    <property type="nucleotide sequence ID" value="XM_013462554.1"/>
</dbReference>
<proteinExistence type="inferred from homology"/>
<evidence type="ECO:0000256" key="6">
    <source>
        <dbReference type="ARBA" id="ARBA00022729"/>
    </source>
</evidence>
<evidence type="ECO:0000256" key="4">
    <source>
        <dbReference type="ARBA" id="ARBA00022525"/>
    </source>
</evidence>
<dbReference type="GO" id="GO:0098552">
    <property type="term" value="C:side of membrane"/>
    <property type="evidence" value="ECO:0007669"/>
    <property type="project" value="UniProtKB-KW"/>
</dbReference>
<keyword evidence="5" id="KW-0336">GPI-anchor</keyword>
<evidence type="ECO:0000259" key="11">
    <source>
        <dbReference type="PROSITE" id="PS52012"/>
    </source>
</evidence>
<keyword evidence="4" id="KW-0964">Secreted</keyword>
<keyword evidence="5" id="KW-0472">Membrane</keyword>
<evidence type="ECO:0000256" key="8">
    <source>
        <dbReference type="ARBA" id="ARBA00023288"/>
    </source>
</evidence>
<dbReference type="Pfam" id="PF05730">
    <property type="entry name" value="CFEM"/>
    <property type="match status" value="1"/>
</dbReference>
<evidence type="ECO:0000256" key="7">
    <source>
        <dbReference type="ARBA" id="ARBA00023157"/>
    </source>
</evidence>
<comment type="caution">
    <text evidence="9">Lacks conserved residue(s) required for the propagation of feature annotation.</text>
</comment>
<gene>
    <name evidence="12" type="ORF">PV05_05974</name>
</gene>
<feature type="disulfide bond" evidence="9">
    <location>
        <begin position="52"/>
        <end position="85"/>
    </location>
</feature>
<sequence length="237" mass="25161">MIGTSSLLLLAALGFSFAAQAVAQDDVDQCALACIANVDGTNCSPSEWPCLCANDMYIERMNNCTIASCNATDQQDTFMAVAQLCAIFSVPLTVGPEATVSIPSSDLLFSTVAIPTQSTLPAVITSSTSGATPTSASETLQCFDDQLSSASFRVVFDSTTFLARRAHDKLVQCNGRIFGADEWFNSLQSALEDDGNLNRGVDKHPQVDVGVVVSERDNDIVSKRDAEIVGTEEAKSK</sequence>
<dbReference type="EMBL" id="KN847319">
    <property type="protein sequence ID" value="KIW57424.1"/>
    <property type="molecule type" value="Genomic_DNA"/>
</dbReference>